<evidence type="ECO:0000313" key="1">
    <source>
        <dbReference type="EMBL" id="KAJ9067306.1"/>
    </source>
</evidence>
<reference evidence="1" key="1">
    <citation type="submission" date="2022-04" db="EMBL/GenBank/DDBJ databases">
        <title>Genome of the entomopathogenic fungus Entomophthora muscae.</title>
        <authorList>
            <person name="Elya C."/>
            <person name="Lovett B.R."/>
            <person name="Lee E."/>
            <person name="Macias A.M."/>
            <person name="Hajek A.E."/>
            <person name="De Bivort B.L."/>
            <person name="Kasson M.T."/>
            <person name="De Fine Licht H.H."/>
            <person name="Stajich J.E."/>
        </authorList>
    </citation>
    <scope>NUCLEOTIDE SEQUENCE</scope>
    <source>
        <strain evidence="1">Berkeley</strain>
    </source>
</reference>
<comment type="caution">
    <text evidence="1">The sequence shown here is derived from an EMBL/GenBank/DDBJ whole genome shotgun (WGS) entry which is preliminary data.</text>
</comment>
<gene>
    <name evidence="1" type="primary">RDI1_1</name>
    <name evidence="1" type="ORF">DSO57_1000886</name>
</gene>
<name>A0ACC2SY73_9FUNG</name>
<dbReference type="Proteomes" id="UP001165960">
    <property type="component" value="Unassembled WGS sequence"/>
</dbReference>
<evidence type="ECO:0000313" key="2">
    <source>
        <dbReference type="Proteomes" id="UP001165960"/>
    </source>
</evidence>
<organism evidence="1 2">
    <name type="scientific">Entomophthora muscae</name>
    <dbReference type="NCBI Taxonomy" id="34485"/>
    <lineage>
        <taxon>Eukaryota</taxon>
        <taxon>Fungi</taxon>
        <taxon>Fungi incertae sedis</taxon>
        <taxon>Zoopagomycota</taxon>
        <taxon>Entomophthoromycotina</taxon>
        <taxon>Entomophthoromycetes</taxon>
        <taxon>Entomophthorales</taxon>
        <taxon>Entomophthoraceae</taxon>
        <taxon>Entomophthora</taxon>
    </lineage>
</organism>
<keyword evidence="2" id="KW-1185">Reference proteome</keyword>
<protein>
    <submittedName>
        <fullName evidence="1">Rho GDP dissociation inhibitor</fullName>
    </submittedName>
</protein>
<dbReference type="EMBL" id="QTSX02004262">
    <property type="protein sequence ID" value="KAJ9067306.1"/>
    <property type="molecule type" value="Genomic_DNA"/>
</dbReference>
<accession>A0ACC2SY73</accession>
<sequence>MSNPKPEDDLLPTETEGYRVGEKKTVEELQQLDAHDESLQKWKESLGLGKVAGPADDPRKVVVMQLALEVDGRPDVVLDLTSPESIKAFEDKSVVIKEDIEYRLKIKFKVQHEVISGLKYIQVIKRMGVKVDKQEEMLGSYGPSEEPYEKTFPSEQSPSGMLYRGIYQVKSRFIDDDLNVHLEWPWQFEIKKNWD</sequence>
<proteinExistence type="predicted"/>